<dbReference type="InterPro" id="IPR002306">
    <property type="entry name" value="Trp-tRNA-ligase"/>
</dbReference>
<dbReference type="InterPro" id="IPR002305">
    <property type="entry name" value="aa-tRNA-synth_Ic"/>
</dbReference>
<evidence type="ECO:0000256" key="8">
    <source>
        <dbReference type="HAMAP-Rule" id="MF_00140"/>
    </source>
</evidence>
<gene>
    <name evidence="8 10" type="primary">trpS</name>
    <name evidence="10" type="ORF">ANPL_00335</name>
</gene>
<comment type="subunit">
    <text evidence="8">Homodimer.</text>
</comment>
<evidence type="ECO:0000256" key="9">
    <source>
        <dbReference type="RuleBase" id="RU363036"/>
    </source>
</evidence>
<evidence type="ECO:0000256" key="7">
    <source>
        <dbReference type="ARBA" id="ARBA00049929"/>
    </source>
</evidence>
<keyword evidence="8" id="KW-0963">Cytoplasm</keyword>
<dbReference type="RefSeq" id="WP_169192846.1">
    <property type="nucleotide sequence ID" value="NZ_CP046391.1"/>
</dbReference>
<dbReference type="GO" id="GO:0006436">
    <property type="term" value="P:tryptophanyl-tRNA aminoacylation"/>
    <property type="evidence" value="ECO:0007669"/>
    <property type="project" value="UniProtKB-UniRule"/>
</dbReference>
<dbReference type="PRINTS" id="PR01039">
    <property type="entry name" value="TRNASYNTHTRP"/>
</dbReference>
<feature type="binding site" evidence="8">
    <location>
        <begin position="7"/>
        <end position="9"/>
    </location>
    <ligand>
        <name>ATP</name>
        <dbReference type="ChEBI" id="CHEBI:30616"/>
    </ligand>
</feature>
<keyword evidence="4 8" id="KW-0067">ATP-binding</keyword>
<dbReference type="PANTHER" id="PTHR43766:SF1">
    <property type="entry name" value="TRYPTOPHAN--TRNA LIGASE, MITOCHONDRIAL"/>
    <property type="match status" value="1"/>
</dbReference>
<dbReference type="SUPFAM" id="SSF52374">
    <property type="entry name" value="Nucleotidylyl transferase"/>
    <property type="match status" value="1"/>
</dbReference>
<feature type="binding site" evidence="8">
    <location>
        <begin position="16"/>
        <end position="17"/>
    </location>
    <ligand>
        <name>ATP</name>
        <dbReference type="ChEBI" id="CHEBI:30616"/>
    </ligand>
</feature>
<organism evidence="10 11">
    <name type="scientific">Anaplasma platys</name>
    <dbReference type="NCBI Taxonomy" id="949"/>
    <lineage>
        <taxon>Bacteria</taxon>
        <taxon>Pseudomonadati</taxon>
        <taxon>Pseudomonadota</taxon>
        <taxon>Alphaproteobacteria</taxon>
        <taxon>Rickettsiales</taxon>
        <taxon>Anaplasmataceae</taxon>
        <taxon>Anaplasma</taxon>
    </lineage>
</organism>
<evidence type="ECO:0000256" key="4">
    <source>
        <dbReference type="ARBA" id="ARBA00022840"/>
    </source>
</evidence>
<dbReference type="PROSITE" id="PS00178">
    <property type="entry name" value="AA_TRNA_LIGASE_I"/>
    <property type="match status" value="1"/>
</dbReference>
<dbReference type="Proteomes" id="UP000500930">
    <property type="component" value="Chromosome"/>
</dbReference>
<dbReference type="KEGG" id="aplt:ANPL_00335"/>
<comment type="caution">
    <text evidence="8">Lacks conserved residue(s) required for the propagation of feature annotation.</text>
</comment>
<evidence type="ECO:0000256" key="1">
    <source>
        <dbReference type="ARBA" id="ARBA00005594"/>
    </source>
</evidence>
<comment type="similarity">
    <text evidence="1 8 9">Belongs to the class-I aminoacyl-tRNA synthetase family.</text>
</comment>
<dbReference type="Gene3D" id="3.40.50.620">
    <property type="entry name" value="HUPs"/>
    <property type="match status" value="1"/>
</dbReference>
<feature type="binding site" evidence="8">
    <location>
        <position position="133"/>
    </location>
    <ligand>
        <name>L-tryptophan</name>
        <dbReference type="ChEBI" id="CHEBI:57912"/>
    </ligand>
</feature>
<feature type="binding site" evidence="8">
    <location>
        <begin position="194"/>
        <end position="198"/>
    </location>
    <ligand>
        <name>ATP</name>
        <dbReference type="ChEBI" id="CHEBI:30616"/>
    </ligand>
</feature>
<proteinExistence type="inferred from homology"/>
<evidence type="ECO:0000313" key="11">
    <source>
        <dbReference type="Proteomes" id="UP000500930"/>
    </source>
</evidence>
<dbReference type="HAMAP" id="MF_00140_B">
    <property type="entry name" value="Trp_tRNA_synth_B"/>
    <property type="match status" value="1"/>
</dbReference>
<dbReference type="EMBL" id="CP046391">
    <property type="protein sequence ID" value="QJC27189.1"/>
    <property type="molecule type" value="Genomic_DNA"/>
</dbReference>
<dbReference type="NCBIfam" id="TIGR00233">
    <property type="entry name" value="trpS"/>
    <property type="match status" value="1"/>
</dbReference>
<name>A0A858PX85_9RICK</name>
<feature type="binding site" evidence="8">
    <location>
        <position position="185"/>
    </location>
    <ligand>
        <name>ATP</name>
        <dbReference type="ChEBI" id="CHEBI:30616"/>
    </ligand>
</feature>
<dbReference type="InterPro" id="IPR001412">
    <property type="entry name" value="aa-tRNA-synth_I_CS"/>
</dbReference>
<dbReference type="InterPro" id="IPR014729">
    <property type="entry name" value="Rossmann-like_a/b/a_fold"/>
</dbReference>
<dbReference type="FunFam" id="1.10.240.10:FF:000002">
    <property type="entry name" value="Tryptophan--tRNA ligase"/>
    <property type="match status" value="1"/>
</dbReference>
<evidence type="ECO:0000256" key="3">
    <source>
        <dbReference type="ARBA" id="ARBA00022741"/>
    </source>
</evidence>
<comment type="function">
    <text evidence="8">Catalyzes the attachment of tryptophan to tRNA(Trp).</text>
</comment>
<comment type="subcellular location">
    <subcellularLocation>
        <location evidence="8">Cytoplasm</location>
    </subcellularLocation>
</comment>
<dbReference type="EC" id="6.1.1.2" evidence="8"/>
<dbReference type="InterPro" id="IPR050203">
    <property type="entry name" value="Trp-tRNA_synthetase"/>
</dbReference>
<dbReference type="Gene3D" id="1.10.240.10">
    <property type="entry name" value="Tyrosyl-Transfer RNA Synthetase"/>
    <property type="match status" value="1"/>
</dbReference>
<dbReference type="InterPro" id="IPR024109">
    <property type="entry name" value="Trp-tRNA-ligase_bac-type"/>
</dbReference>
<keyword evidence="11" id="KW-1185">Reference proteome</keyword>
<dbReference type="AlphaFoldDB" id="A0A858PX85"/>
<dbReference type="GO" id="GO:0005524">
    <property type="term" value="F:ATP binding"/>
    <property type="evidence" value="ECO:0007669"/>
    <property type="project" value="UniProtKB-UniRule"/>
</dbReference>
<evidence type="ECO:0000256" key="2">
    <source>
        <dbReference type="ARBA" id="ARBA00022598"/>
    </source>
</evidence>
<keyword evidence="5 8" id="KW-0648">Protein biosynthesis</keyword>
<feature type="binding site" evidence="8">
    <location>
        <begin position="145"/>
        <end position="147"/>
    </location>
    <ligand>
        <name>ATP</name>
        <dbReference type="ChEBI" id="CHEBI:30616"/>
    </ligand>
</feature>
<dbReference type="PANTHER" id="PTHR43766">
    <property type="entry name" value="TRYPTOPHAN--TRNA LIGASE, MITOCHONDRIAL"/>
    <property type="match status" value="1"/>
</dbReference>
<sequence length="331" mass="36964">MIFSGVQPSGGALHLGNYLGAVRRWVALQGVDRCLFCIVDLHALTSGRSVSGDLHRNSICLLASYLACGVNPEKSTVFIQSSVKEHAELCWLLGCLTPVGWLNRMTQYKDKRGNDAEKATLGLYSYPVLMAADILLYNANLVPVGNDQKQHLELAQDIAKTFNKLYSVDHFNIPSALQFDESARIMSLRDGKKKMSKSDPSDFSRINLIDTDEEIALKVRKATTDSIMGFDYQLLNSRPELQNLVNIYSCLSGLSPCAICEEYEHSTMREFKEKLTDLLISNISPIRHRIAELLEDTPYLNKVLSAGTERATFVAQENMSKIRQIVGLHSM</sequence>
<reference evidence="10 11" key="1">
    <citation type="journal article" date="2020" name="Pathogens">
        <title>First Whole Genome Sequence of Anaplasma platys, an Obligate Intracellular Rickettsial Pathogen of Dogs.</title>
        <authorList>
            <person name="Llanes A."/>
            <person name="Rajeev S."/>
        </authorList>
    </citation>
    <scope>NUCLEOTIDE SEQUENCE [LARGE SCALE GENOMIC DNA]</scope>
    <source>
        <strain evidence="10 11">S3</strain>
    </source>
</reference>
<dbReference type="Pfam" id="PF00579">
    <property type="entry name" value="tRNA-synt_1b"/>
    <property type="match status" value="1"/>
</dbReference>
<dbReference type="GO" id="GO:0005737">
    <property type="term" value="C:cytoplasm"/>
    <property type="evidence" value="ECO:0007669"/>
    <property type="project" value="UniProtKB-SubCell"/>
</dbReference>
<dbReference type="CDD" id="cd00806">
    <property type="entry name" value="TrpRS_core"/>
    <property type="match status" value="1"/>
</dbReference>
<keyword evidence="2 8" id="KW-0436">Ligase</keyword>
<evidence type="ECO:0000256" key="6">
    <source>
        <dbReference type="ARBA" id="ARBA00023146"/>
    </source>
</evidence>
<evidence type="ECO:0000256" key="5">
    <source>
        <dbReference type="ARBA" id="ARBA00022917"/>
    </source>
</evidence>
<comment type="catalytic activity">
    <reaction evidence="7 8">
        <text>tRNA(Trp) + L-tryptophan + ATP = L-tryptophyl-tRNA(Trp) + AMP + diphosphate + H(+)</text>
        <dbReference type="Rhea" id="RHEA:24080"/>
        <dbReference type="Rhea" id="RHEA-COMP:9671"/>
        <dbReference type="Rhea" id="RHEA-COMP:9705"/>
        <dbReference type="ChEBI" id="CHEBI:15378"/>
        <dbReference type="ChEBI" id="CHEBI:30616"/>
        <dbReference type="ChEBI" id="CHEBI:33019"/>
        <dbReference type="ChEBI" id="CHEBI:57912"/>
        <dbReference type="ChEBI" id="CHEBI:78442"/>
        <dbReference type="ChEBI" id="CHEBI:78535"/>
        <dbReference type="ChEBI" id="CHEBI:456215"/>
        <dbReference type="EC" id="6.1.1.2"/>
    </reaction>
</comment>
<keyword evidence="3 8" id="KW-0547">Nucleotide-binding</keyword>
<accession>A0A858PX85</accession>
<feature type="short sequence motif" description="'KMSKS' region" evidence="8">
    <location>
        <begin position="194"/>
        <end position="198"/>
    </location>
</feature>
<dbReference type="GO" id="GO:0004830">
    <property type="term" value="F:tryptophan-tRNA ligase activity"/>
    <property type="evidence" value="ECO:0007669"/>
    <property type="project" value="UniProtKB-UniRule"/>
</dbReference>
<evidence type="ECO:0000313" key="10">
    <source>
        <dbReference type="EMBL" id="QJC27189.1"/>
    </source>
</evidence>
<keyword evidence="6 8" id="KW-0030">Aminoacyl-tRNA synthetase</keyword>
<protein>
    <recommendedName>
        <fullName evidence="8">Tryptophan--tRNA ligase</fullName>
        <ecNumber evidence="8">6.1.1.2</ecNumber>
    </recommendedName>
    <alternativeName>
        <fullName evidence="8">Tryptophanyl-tRNA synthetase</fullName>
        <shortName evidence="8">TrpRS</shortName>
    </alternativeName>
</protein>